<protein>
    <recommendedName>
        <fullName evidence="4">Divalent metal cation transporter</fullName>
    </recommendedName>
</protein>
<keyword evidence="1" id="KW-0472">Membrane</keyword>
<feature type="transmembrane region" description="Helical" evidence="1">
    <location>
        <begin position="105"/>
        <end position="137"/>
    </location>
</feature>
<dbReference type="EMBL" id="MFKF01000103">
    <property type="protein sequence ID" value="OGG54436.1"/>
    <property type="molecule type" value="Genomic_DNA"/>
</dbReference>
<organism evidence="2 3">
    <name type="scientific">Handelsmanbacteria sp. (strain RIFCSPLOWO2_12_FULL_64_10)</name>
    <dbReference type="NCBI Taxonomy" id="1817868"/>
    <lineage>
        <taxon>Bacteria</taxon>
        <taxon>Candidatus Handelsmaniibacteriota</taxon>
    </lineage>
</organism>
<dbReference type="NCBIfam" id="NF037982">
    <property type="entry name" value="Nramp_1"/>
    <property type="match status" value="1"/>
</dbReference>
<evidence type="ECO:0008006" key="4">
    <source>
        <dbReference type="Google" id="ProtNLM"/>
    </source>
</evidence>
<keyword evidence="1" id="KW-0812">Transmembrane</keyword>
<keyword evidence="1" id="KW-1133">Transmembrane helix</keyword>
<feature type="transmembrane region" description="Helical" evidence="1">
    <location>
        <begin position="348"/>
        <end position="367"/>
    </location>
</feature>
<feature type="transmembrane region" description="Helical" evidence="1">
    <location>
        <begin position="296"/>
        <end position="322"/>
    </location>
</feature>
<name>A0A1F6CZ38_HANXR</name>
<comment type="caution">
    <text evidence="2">The sequence shown here is derived from an EMBL/GenBank/DDBJ whole genome shotgun (WGS) entry which is preliminary data.</text>
</comment>
<evidence type="ECO:0000256" key="1">
    <source>
        <dbReference type="SAM" id="Phobius"/>
    </source>
</evidence>
<feature type="transmembrane region" description="Helical" evidence="1">
    <location>
        <begin position="463"/>
        <end position="481"/>
    </location>
</feature>
<gene>
    <name evidence="2" type="ORF">A3F84_06745</name>
</gene>
<dbReference type="Proteomes" id="UP000178606">
    <property type="component" value="Unassembled WGS sequence"/>
</dbReference>
<feature type="transmembrane region" description="Helical" evidence="1">
    <location>
        <begin position="64"/>
        <end position="84"/>
    </location>
</feature>
<accession>A0A1F6CZ38</accession>
<reference evidence="2 3" key="1">
    <citation type="journal article" date="2016" name="Nat. Commun.">
        <title>Thousands of microbial genomes shed light on interconnected biogeochemical processes in an aquifer system.</title>
        <authorList>
            <person name="Anantharaman K."/>
            <person name="Brown C.T."/>
            <person name="Hug L.A."/>
            <person name="Sharon I."/>
            <person name="Castelle C.J."/>
            <person name="Probst A.J."/>
            <person name="Thomas B.C."/>
            <person name="Singh A."/>
            <person name="Wilkins M.J."/>
            <person name="Karaoz U."/>
            <person name="Brodie E.L."/>
            <person name="Williams K.H."/>
            <person name="Hubbard S.S."/>
            <person name="Banfield J.F."/>
        </authorList>
    </citation>
    <scope>NUCLEOTIDE SEQUENCE [LARGE SCALE GENOMIC DNA]</scope>
    <source>
        <strain evidence="3">RIFCSPLOWO2_12_FULL_64_10</strain>
    </source>
</reference>
<feature type="transmembrane region" description="Helical" evidence="1">
    <location>
        <begin position="421"/>
        <end position="442"/>
    </location>
</feature>
<feature type="transmembrane region" description="Helical" evidence="1">
    <location>
        <begin position="175"/>
        <end position="192"/>
    </location>
</feature>
<dbReference type="AlphaFoldDB" id="A0A1F6CZ38"/>
<feature type="transmembrane region" description="Helical" evidence="1">
    <location>
        <begin position="395"/>
        <end position="415"/>
    </location>
</feature>
<feature type="transmembrane region" description="Helical" evidence="1">
    <location>
        <begin position="23"/>
        <end position="44"/>
    </location>
</feature>
<feature type="transmembrane region" description="Helical" evidence="1">
    <location>
        <begin position="149"/>
        <end position="168"/>
    </location>
</feature>
<sequence>MASETDSHAQEVPLGRLAPLKMAALPAFGGILAYMGPGIVWAGLAQGSGELIWWPYLTAKYGDAFLGLLIPASLMQLWVNIEIARYTIVTGETAMTGFSRVGRGYATLIWLGVFVENIWFGAYASAGGTALAALTGLPEGWTPRGQSLFWAYATIAVYLCALLIGRVIYRVVERLTTTVVVITLGGIAFALFQRPVLAVTGEFFGALLTPGFHRPANWDPKDLSVVLTGIAFAGAGGFGQLFLSYWIRDKGVGMAGYIGRVTSPLRGAAEAIPSTGYAFADTEENRGRYRGFVRYLTVETGMGVGLNLLTTVIMCWLAWALLRPQGLIPQGWQIAVVQSAFFEVSWGALGKTLFLVVAAAFLCDAWLQLTDGFSRMQADFVFANFARARRFHFRAWYYGFVGLFTVLTTTTLALAEPGPLIILRGVMAFLAMGLICPGLVYLNYVLLPRAFPAWTKPHPATRAIMVAVTATYVLVGLWYISVRIVG</sequence>
<feature type="transmembrane region" description="Helical" evidence="1">
    <location>
        <begin position="223"/>
        <end position="247"/>
    </location>
</feature>
<proteinExistence type="predicted"/>
<evidence type="ECO:0000313" key="2">
    <source>
        <dbReference type="EMBL" id="OGG54436.1"/>
    </source>
</evidence>
<evidence type="ECO:0000313" key="3">
    <source>
        <dbReference type="Proteomes" id="UP000178606"/>
    </source>
</evidence>